<feature type="non-terminal residue" evidence="1">
    <location>
        <position position="1"/>
    </location>
</feature>
<dbReference type="Proteomes" id="UP000824469">
    <property type="component" value="Unassembled WGS sequence"/>
</dbReference>
<accession>A0AA38GSA4</accession>
<name>A0AA38GSA4_TAXCH</name>
<feature type="non-terminal residue" evidence="1">
    <location>
        <position position="71"/>
    </location>
</feature>
<dbReference type="EMBL" id="JAHRHJ020000001">
    <property type="protein sequence ID" value="KAH9328137.1"/>
    <property type="molecule type" value="Genomic_DNA"/>
</dbReference>
<reference evidence="1 2" key="1">
    <citation type="journal article" date="2021" name="Nat. Plants">
        <title>The Taxus genome provides insights into paclitaxel biosynthesis.</title>
        <authorList>
            <person name="Xiong X."/>
            <person name="Gou J."/>
            <person name="Liao Q."/>
            <person name="Li Y."/>
            <person name="Zhou Q."/>
            <person name="Bi G."/>
            <person name="Li C."/>
            <person name="Du R."/>
            <person name="Wang X."/>
            <person name="Sun T."/>
            <person name="Guo L."/>
            <person name="Liang H."/>
            <person name="Lu P."/>
            <person name="Wu Y."/>
            <person name="Zhang Z."/>
            <person name="Ro D.K."/>
            <person name="Shang Y."/>
            <person name="Huang S."/>
            <person name="Yan J."/>
        </authorList>
    </citation>
    <scope>NUCLEOTIDE SEQUENCE [LARGE SCALE GENOMIC DNA]</scope>
    <source>
        <strain evidence="1">Ta-2019</strain>
    </source>
</reference>
<sequence>ENLFEALVEKHAKQPMEKIMYPLQDEELPEPPVIKEDLNLPPDPTHMADESKLLVEDTIDVNIDTEELPLI</sequence>
<organism evidence="1 2">
    <name type="scientific">Taxus chinensis</name>
    <name type="common">Chinese yew</name>
    <name type="synonym">Taxus wallichiana var. chinensis</name>
    <dbReference type="NCBI Taxonomy" id="29808"/>
    <lineage>
        <taxon>Eukaryota</taxon>
        <taxon>Viridiplantae</taxon>
        <taxon>Streptophyta</taxon>
        <taxon>Embryophyta</taxon>
        <taxon>Tracheophyta</taxon>
        <taxon>Spermatophyta</taxon>
        <taxon>Pinopsida</taxon>
        <taxon>Pinidae</taxon>
        <taxon>Conifers II</taxon>
        <taxon>Cupressales</taxon>
        <taxon>Taxaceae</taxon>
        <taxon>Taxus</taxon>
    </lineage>
</organism>
<comment type="caution">
    <text evidence="1">The sequence shown here is derived from an EMBL/GenBank/DDBJ whole genome shotgun (WGS) entry which is preliminary data.</text>
</comment>
<protein>
    <submittedName>
        <fullName evidence="1">Uncharacterized protein</fullName>
    </submittedName>
</protein>
<dbReference type="AlphaFoldDB" id="A0AA38GSA4"/>
<keyword evidence="2" id="KW-1185">Reference proteome</keyword>
<evidence type="ECO:0000313" key="2">
    <source>
        <dbReference type="Proteomes" id="UP000824469"/>
    </source>
</evidence>
<evidence type="ECO:0000313" key="1">
    <source>
        <dbReference type="EMBL" id="KAH9328137.1"/>
    </source>
</evidence>
<gene>
    <name evidence="1" type="ORF">KI387_000245</name>
</gene>
<proteinExistence type="predicted"/>